<dbReference type="EMBL" id="JACAZE010000003">
    <property type="protein sequence ID" value="KAF7319650.1"/>
    <property type="molecule type" value="Genomic_DNA"/>
</dbReference>
<feature type="region of interest" description="Disordered" evidence="1">
    <location>
        <begin position="1"/>
        <end position="21"/>
    </location>
</feature>
<dbReference type="AlphaFoldDB" id="A0A8H6TL97"/>
<feature type="region of interest" description="Disordered" evidence="1">
    <location>
        <begin position="289"/>
        <end position="324"/>
    </location>
</feature>
<reference evidence="2" key="1">
    <citation type="submission" date="2020-05" db="EMBL/GenBank/DDBJ databases">
        <title>Mycena genomes resolve the evolution of fungal bioluminescence.</title>
        <authorList>
            <person name="Tsai I.J."/>
        </authorList>
    </citation>
    <scope>NUCLEOTIDE SEQUENCE</scope>
    <source>
        <strain evidence="2">110903Hualien_Pintung</strain>
    </source>
</reference>
<dbReference type="Gene3D" id="3.30.50.10">
    <property type="entry name" value="Erythroid Transcription Factor GATA-1, subunit A"/>
    <property type="match status" value="1"/>
</dbReference>
<dbReference type="SUPFAM" id="SSF57716">
    <property type="entry name" value="Glucocorticoid receptor-like (DNA-binding domain)"/>
    <property type="match status" value="1"/>
</dbReference>
<evidence type="ECO:0000256" key="1">
    <source>
        <dbReference type="SAM" id="MobiDB-lite"/>
    </source>
</evidence>
<sequence length="434" mass="48308">MNNDPAGGATPPSASQSSGQPALAHNVSLVGGTDMVLVESAEPPFKIFYPSKYFNNLLLQKAPDISIIITHSDIWQEPLCEATDNEMHIDPEISSATDYLNERLQQRKSELQQLYDYIALSNTSRKPGNITSASRYYNFQHEPYKSDSIIPQSSPASEASPAFKASPAFEGPYSARSTLTSKISGTSSDYFLSDQHKASMFGNPYWVNQSSALGTRMPESPILPLSMQTFQPSPFTIQSRRSRQVERTECANCGATPDGSRSFQWRFGVVSGAYVCSACGQYEIRTKKRRPVKKAKKTKMTASSLQDDQLSGDSLPRPDFQNDIAQPLPFQRHRYWHDLLPIRSPILSQDFQSGPVHSPPLQRRPYGLFSLPMESEMPSQDHPNAPPPTPLLFHPAKTLEHTRPTRSSPAPTMRRESDQSEPISTEFVSPVLLN</sequence>
<feature type="compositionally biased region" description="Basic residues" evidence="1">
    <location>
        <begin position="289"/>
        <end position="299"/>
    </location>
</feature>
<dbReference type="GO" id="GO:0006355">
    <property type="term" value="P:regulation of DNA-templated transcription"/>
    <property type="evidence" value="ECO:0007669"/>
    <property type="project" value="InterPro"/>
</dbReference>
<feature type="region of interest" description="Disordered" evidence="1">
    <location>
        <begin position="374"/>
        <end position="434"/>
    </location>
</feature>
<name>A0A8H6TL97_MYCCL</name>
<keyword evidence="3" id="KW-1185">Reference proteome</keyword>
<feature type="compositionally biased region" description="Low complexity" evidence="1">
    <location>
        <begin position="300"/>
        <end position="315"/>
    </location>
</feature>
<proteinExistence type="predicted"/>
<gene>
    <name evidence="2" type="ORF">HMN09_00305500</name>
</gene>
<dbReference type="GO" id="GO:0008270">
    <property type="term" value="F:zinc ion binding"/>
    <property type="evidence" value="ECO:0007669"/>
    <property type="project" value="InterPro"/>
</dbReference>
<comment type="caution">
    <text evidence="2">The sequence shown here is derived from an EMBL/GenBank/DDBJ whole genome shotgun (WGS) entry which is preliminary data.</text>
</comment>
<dbReference type="Proteomes" id="UP000613580">
    <property type="component" value="Unassembled WGS sequence"/>
</dbReference>
<evidence type="ECO:0000313" key="2">
    <source>
        <dbReference type="EMBL" id="KAF7319650.1"/>
    </source>
</evidence>
<evidence type="ECO:0000313" key="3">
    <source>
        <dbReference type="Proteomes" id="UP000613580"/>
    </source>
</evidence>
<dbReference type="InterPro" id="IPR013088">
    <property type="entry name" value="Znf_NHR/GATA"/>
</dbReference>
<organism evidence="2 3">
    <name type="scientific">Mycena chlorophos</name>
    <name type="common">Agaric fungus</name>
    <name type="synonym">Agaricus chlorophos</name>
    <dbReference type="NCBI Taxonomy" id="658473"/>
    <lineage>
        <taxon>Eukaryota</taxon>
        <taxon>Fungi</taxon>
        <taxon>Dikarya</taxon>
        <taxon>Basidiomycota</taxon>
        <taxon>Agaricomycotina</taxon>
        <taxon>Agaricomycetes</taxon>
        <taxon>Agaricomycetidae</taxon>
        <taxon>Agaricales</taxon>
        <taxon>Marasmiineae</taxon>
        <taxon>Mycenaceae</taxon>
        <taxon>Mycena</taxon>
    </lineage>
</organism>
<protein>
    <submittedName>
        <fullName evidence="2">GATA-type domain-containing protein</fullName>
    </submittedName>
</protein>
<accession>A0A8H6TL97</accession>